<reference evidence="1 2" key="1">
    <citation type="submission" date="2019-05" db="EMBL/GenBank/DDBJ databases">
        <title>Another draft genome of Portunus trituberculatus and its Hox gene families provides insights of decapod evolution.</title>
        <authorList>
            <person name="Jeong J.-H."/>
            <person name="Song I."/>
            <person name="Kim S."/>
            <person name="Choi T."/>
            <person name="Kim D."/>
            <person name="Ryu S."/>
            <person name="Kim W."/>
        </authorList>
    </citation>
    <scope>NUCLEOTIDE SEQUENCE [LARGE SCALE GENOMIC DNA]</scope>
    <source>
        <tissue evidence="1">Muscle</tissue>
    </source>
</reference>
<sequence>MLHLFLSFIAIFMLSVLLILLTACLPSSCGLAAQGLFLPLTPILSNYLMQELTSTPNHTYFFLELPACFCISTFLRLDLLKVEGFKTFVPEFE</sequence>
<name>A0A5B7DU55_PORTR</name>
<dbReference type="Proteomes" id="UP000324222">
    <property type="component" value="Unassembled WGS sequence"/>
</dbReference>
<dbReference type="EMBL" id="VSRR010001381">
    <property type="protein sequence ID" value="MPC24835.1"/>
    <property type="molecule type" value="Genomic_DNA"/>
</dbReference>
<dbReference type="AlphaFoldDB" id="A0A5B7DU55"/>
<organism evidence="1 2">
    <name type="scientific">Portunus trituberculatus</name>
    <name type="common">Swimming crab</name>
    <name type="synonym">Neptunus trituberculatus</name>
    <dbReference type="NCBI Taxonomy" id="210409"/>
    <lineage>
        <taxon>Eukaryota</taxon>
        <taxon>Metazoa</taxon>
        <taxon>Ecdysozoa</taxon>
        <taxon>Arthropoda</taxon>
        <taxon>Crustacea</taxon>
        <taxon>Multicrustacea</taxon>
        <taxon>Malacostraca</taxon>
        <taxon>Eumalacostraca</taxon>
        <taxon>Eucarida</taxon>
        <taxon>Decapoda</taxon>
        <taxon>Pleocyemata</taxon>
        <taxon>Brachyura</taxon>
        <taxon>Eubrachyura</taxon>
        <taxon>Portunoidea</taxon>
        <taxon>Portunidae</taxon>
        <taxon>Portuninae</taxon>
        <taxon>Portunus</taxon>
    </lineage>
</organism>
<accession>A0A5B7DU55</accession>
<gene>
    <name evidence="1" type="ORF">E2C01_017929</name>
</gene>
<keyword evidence="2" id="KW-1185">Reference proteome</keyword>
<proteinExistence type="predicted"/>
<protein>
    <submittedName>
        <fullName evidence="1">Uncharacterized protein</fullName>
    </submittedName>
</protein>
<evidence type="ECO:0000313" key="1">
    <source>
        <dbReference type="EMBL" id="MPC24835.1"/>
    </source>
</evidence>
<evidence type="ECO:0000313" key="2">
    <source>
        <dbReference type="Proteomes" id="UP000324222"/>
    </source>
</evidence>
<comment type="caution">
    <text evidence="1">The sequence shown here is derived from an EMBL/GenBank/DDBJ whole genome shotgun (WGS) entry which is preliminary data.</text>
</comment>